<name>A0ABU7IB34_9SPHI</name>
<keyword evidence="3" id="KW-1185">Reference proteome</keyword>
<evidence type="ECO:0000313" key="3">
    <source>
        <dbReference type="Proteomes" id="UP001336835"/>
    </source>
</evidence>
<gene>
    <name evidence="2" type="ORF">VRU48_16270</name>
</gene>
<feature type="signal peptide" evidence="1">
    <location>
        <begin position="1"/>
        <end position="20"/>
    </location>
</feature>
<feature type="chain" id="PRO_5046434171" evidence="1">
    <location>
        <begin position="21"/>
        <end position="117"/>
    </location>
</feature>
<protein>
    <submittedName>
        <fullName evidence="2">Uncharacterized protein</fullName>
    </submittedName>
</protein>
<organism evidence="2 3">
    <name type="scientific">Pedobacter albus</name>
    <dbReference type="NCBI Taxonomy" id="3113905"/>
    <lineage>
        <taxon>Bacteria</taxon>
        <taxon>Pseudomonadati</taxon>
        <taxon>Bacteroidota</taxon>
        <taxon>Sphingobacteriia</taxon>
        <taxon>Sphingobacteriales</taxon>
        <taxon>Sphingobacteriaceae</taxon>
        <taxon>Pedobacter</taxon>
    </lineage>
</organism>
<comment type="caution">
    <text evidence="2">The sequence shown here is derived from an EMBL/GenBank/DDBJ whole genome shotgun (WGS) entry which is preliminary data.</text>
</comment>
<reference evidence="2 3" key="1">
    <citation type="submission" date="2024-01" db="EMBL/GenBank/DDBJ databases">
        <title>Pedobacter sp. nov., isolated from fresh soil.</title>
        <authorList>
            <person name="Le N.T.T."/>
        </authorList>
    </citation>
    <scope>NUCLEOTIDE SEQUENCE [LARGE SCALE GENOMIC DNA]</scope>
    <source>
        <strain evidence="2 3">KR3-3</strain>
    </source>
</reference>
<dbReference type="RefSeq" id="WP_330108978.1">
    <property type="nucleotide sequence ID" value="NZ_JAZDQT010000003.1"/>
</dbReference>
<proteinExistence type="predicted"/>
<sequence>MKKLIFLMAMAIGLAFGAKAQTVNGQKLSEIKAPYIELREVGKFLSNKRWIKLDYGQKINQEEEAYIKDDKGKELEFNSALDCVNQMKNYGYELFQVYALGGEYGSYKYYVLKRTAN</sequence>
<keyword evidence="1" id="KW-0732">Signal</keyword>
<evidence type="ECO:0000313" key="2">
    <source>
        <dbReference type="EMBL" id="MEE1946681.1"/>
    </source>
</evidence>
<accession>A0ABU7IB34</accession>
<dbReference type="Proteomes" id="UP001336835">
    <property type="component" value="Unassembled WGS sequence"/>
</dbReference>
<evidence type="ECO:0000256" key="1">
    <source>
        <dbReference type="SAM" id="SignalP"/>
    </source>
</evidence>
<dbReference type="EMBL" id="JAZDQT010000003">
    <property type="protein sequence ID" value="MEE1946681.1"/>
    <property type="molecule type" value="Genomic_DNA"/>
</dbReference>